<evidence type="ECO:0000256" key="2">
    <source>
        <dbReference type="ARBA" id="ARBA00023015"/>
    </source>
</evidence>
<gene>
    <name evidence="7" type="ORF">NLU13_9869</name>
</gene>
<evidence type="ECO:0000256" key="5">
    <source>
        <dbReference type="SAM" id="MobiDB-lite"/>
    </source>
</evidence>
<evidence type="ECO:0000313" key="7">
    <source>
        <dbReference type="EMBL" id="KAK0382773.1"/>
    </source>
</evidence>
<dbReference type="GO" id="GO:0000435">
    <property type="term" value="P:positive regulation of transcription from RNA polymerase II promoter by galactose"/>
    <property type="evidence" value="ECO:0007669"/>
    <property type="project" value="TreeGrafter"/>
</dbReference>
<evidence type="ECO:0000256" key="4">
    <source>
        <dbReference type="ARBA" id="ARBA00023242"/>
    </source>
</evidence>
<comment type="caution">
    <text evidence="7">The sequence shown here is derived from an EMBL/GenBank/DDBJ whole genome shotgun (WGS) entry which is preliminary data.</text>
</comment>
<dbReference type="InterPro" id="IPR051127">
    <property type="entry name" value="Fungal_SecMet_Regulators"/>
</dbReference>
<dbReference type="Pfam" id="PF04082">
    <property type="entry name" value="Fungal_trans"/>
    <property type="match status" value="1"/>
</dbReference>
<feature type="region of interest" description="Disordered" evidence="5">
    <location>
        <begin position="713"/>
        <end position="780"/>
    </location>
</feature>
<dbReference type="InterPro" id="IPR007219">
    <property type="entry name" value="XnlR_reg_dom"/>
</dbReference>
<dbReference type="CDD" id="cd00067">
    <property type="entry name" value="GAL4"/>
    <property type="match status" value="1"/>
</dbReference>
<dbReference type="GO" id="GO:0000981">
    <property type="term" value="F:DNA-binding transcription factor activity, RNA polymerase II-specific"/>
    <property type="evidence" value="ECO:0007669"/>
    <property type="project" value="InterPro"/>
</dbReference>
<evidence type="ECO:0000259" key="6">
    <source>
        <dbReference type="PROSITE" id="PS50048"/>
    </source>
</evidence>
<feature type="compositionally biased region" description="Polar residues" evidence="5">
    <location>
        <begin position="264"/>
        <end position="279"/>
    </location>
</feature>
<evidence type="ECO:0000256" key="1">
    <source>
        <dbReference type="ARBA" id="ARBA00022723"/>
    </source>
</evidence>
<feature type="region of interest" description="Disordered" evidence="5">
    <location>
        <begin position="128"/>
        <end position="279"/>
    </location>
</feature>
<reference evidence="7" key="1">
    <citation type="submission" date="2022-10" db="EMBL/GenBank/DDBJ databases">
        <title>Determination and structural analysis of whole genome sequence of Sarocladium strictum F4-1.</title>
        <authorList>
            <person name="Hu L."/>
            <person name="Jiang Y."/>
        </authorList>
    </citation>
    <scope>NUCLEOTIDE SEQUENCE</scope>
    <source>
        <strain evidence="7">F4-1</strain>
    </source>
</reference>
<dbReference type="SUPFAM" id="SSF57701">
    <property type="entry name" value="Zn2/Cys6 DNA-binding domain"/>
    <property type="match status" value="1"/>
</dbReference>
<dbReference type="GO" id="GO:0008270">
    <property type="term" value="F:zinc ion binding"/>
    <property type="evidence" value="ECO:0007669"/>
    <property type="project" value="InterPro"/>
</dbReference>
<keyword evidence="1" id="KW-0479">Metal-binding</keyword>
<keyword evidence="8" id="KW-1185">Reference proteome</keyword>
<feature type="region of interest" description="Disordered" evidence="5">
    <location>
        <begin position="1"/>
        <end position="33"/>
    </location>
</feature>
<dbReference type="PANTHER" id="PTHR47424">
    <property type="entry name" value="REGULATORY PROTEIN GAL4"/>
    <property type="match status" value="1"/>
</dbReference>
<feature type="compositionally biased region" description="Acidic residues" evidence="5">
    <location>
        <begin position="237"/>
        <end position="247"/>
    </location>
</feature>
<dbReference type="Pfam" id="PF00172">
    <property type="entry name" value="Zn_clus"/>
    <property type="match status" value="1"/>
</dbReference>
<dbReference type="AlphaFoldDB" id="A0AA39L3H0"/>
<feature type="compositionally biased region" description="Polar residues" evidence="5">
    <location>
        <begin position="128"/>
        <end position="146"/>
    </location>
</feature>
<feature type="domain" description="Zn(2)-C6 fungal-type" evidence="6">
    <location>
        <begin position="39"/>
        <end position="68"/>
    </location>
</feature>
<name>A0AA39L3H0_SARSR</name>
<accession>A0AA39L3H0</accession>
<feature type="compositionally biased region" description="Polar residues" evidence="5">
    <location>
        <begin position="153"/>
        <end position="162"/>
    </location>
</feature>
<feature type="compositionally biased region" description="Low complexity" evidence="5">
    <location>
        <begin position="743"/>
        <end position="753"/>
    </location>
</feature>
<dbReference type="PROSITE" id="PS50048">
    <property type="entry name" value="ZN2_CY6_FUNGAL_2"/>
    <property type="match status" value="1"/>
</dbReference>
<dbReference type="GO" id="GO:0005634">
    <property type="term" value="C:nucleus"/>
    <property type="evidence" value="ECO:0007669"/>
    <property type="project" value="TreeGrafter"/>
</dbReference>
<organism evidence="7 8">
    <name type="scientific">Sarocladium strictum</name>
    <name type="common">Black bundle disease fungus</name>
    <name type="synonym">Acremonium strictum</name>
    <dbReference type="NCBI Taxonomy" id="5046"/>
    <lineage>
        <taxon>Eukaryota</taxon>
        <taxon>Fungi</taxon>
        <taxon>Dikarya</taxon>
        <taxon>Ascomycota</taxon>
        <taxon>Pezizomycotina</taxon>
        <taxon>Sordariomycetes</taxon>
        <taxon>Hypocreomycetidae</taxon>
        <taxon>Hypocreales</taxon>
        <taxon>Sarocladiaceae</taxon>
        <taxon>Sarocladium</taxon>
    </lineage>
</organism>
<dbReference type="CDD" id="cd12148">
    <property type="entry name" value="fungal_TF_MHR"/>
    <property type="match status" value="1"/>
</dbReference>
<keyword evidence="2" id="KW-0805">Transcription regulation</keyword>
<dbReference type="SMART" id="SM00066">
    <property type="entry name" value="GAL4"/>
    <property type="match status" value="1"/>
</dbReference>
<sequence length="857" mass="93696">MGSKSDTSSKGGGHMKRSATSDDAPPEQGKRRAAYIPRACDSCRKRKGRCDGARPCRFCHGRRQECTYSMTMSDWRNVQTSAVHGEVPGQQPKDTAWMPDAITSLSSLVMNLHQQVASLNARIEQANSAPTTAESANATNPASTPAQACVKASDQSPQGTNHSLDDEQGSRAEQPSIEDASAESQLASGKYQPMGSFHGPTSPDFSLNMAQKQACAEKASPNSEGGVTVGLPSIDDQQSDEEDEDERSDNRDSSSTRQDPCAGKSNNTQRQGHGQGFQQLQPRLRFEFDEIPQRLSLRESLRLLRVYEEVVGPFHPIVDIAVLSQHLEVLYHYYDEHSTRHGTPATPGLDKDKYLVLSLVLSIALFAENTPSEAKTGRRIFHACQEAINCRLVMTPTNLNHVVLALMTGLCYFFDGATQSAWRVCGIAGSMLMELGLHNREVVQHVLSSERMRAEVANITCSILVLDRQWSAATGLPPHFRESTFEQNLQAAVNNPYLKAMMAFLIISDKVSGTIATALQGKPYEDDDALELVNFQIYQWRSNAIKTHAPTLLEHGYSSSCQAPSWAVLLSLRANSVRGMLLRPFFFPNSKALVSQKDVKAALDVISDTINTLVTLDKATDIYRKQHPYYQHILAGACALLSLVISAARQSRLKLTADASESVMTSIRHNFWSAMSLASTYSASSRMSRRLLRRLELMKQPLVTIGVINRTDDVTRQQPKEAPSLRTPTQRQTLPGRPEEQNAQHQGQHQRQASATTVAPRPETTHPQPGSSQALAGQSQMGAEFSASLCPYNVGPLSADALSEDPSFGSPPLHVGLGGEFAWFMDSGLANAGANMNFPNAQGSMSGMEDAFGWGSF</sequence>
<dbReference type="InterPro" id="IPR001138">
    <property type="entry name" value="Zn2Cys6_DnaBD"/>
</dbReference>
<keyword evidence="3" id="KW-0804">Transcription</keyword>
<feature type="compositionally biased region" description="Polar residues" evidence="5">
    <location>
        <begin position="765"/>
        <end position="780"/>
    </location>
</feature>
<dbReference type="PROSITE" id="PS00463">
    <property type="entry name" value="ZN2_CY6_FUNGAL_1"/>
    <property type="match status" value="1"/>
</dbReference>
<dbReference type="GO" id="GO:0006351">
    <property type="term" value="P:DNA-templated transcription"/>
    <property type="evidence" value="ECO:0007669"/>
    <property type="project" value="InterPro"/>
</dbReference>
<keyword evidence="4" id="KW-0539">Nucleus</keyword>
<dbReference type="PANTHER" id="PTHR47424:SF5">
    <property type="entry name" value="ZN(II)2CYS6 TRANSCRIPTION FACTOR (EUROFUNG)"/>
    <property type="match status" value="1"/>
</dbReference>
<proteinExistence type="predicted"/>
<dbReference type="EMBL" id="JAPDFR010000010">
    <property type="protein sequence ID" value="KAK0382773.1"/>
    <property type="molecule type" value="Genomic_DNA"/>
</dbReference>
<evidence type="ECO:0000256" key="3">
    <source>
        <dbReference type="ARBA" id="ARBA00023163"/>
    </source>
</evidence>
<dbReference type="InterPro" id="IPR036864">
    <property type="entry name" value="Zn2-C6_fun-type_DNA-bd_sf"/>
</dbReference>
<dbReference type="GO" id="GO:0000978">
    <property type="term" value="F:RNA polymerase II cis-regulatory region sequence-specific DNA binding"/>
    <property type="evidence" value="ECO:0007669"/>
    <property type="project" value="TreeGrafter"/>
</dbReference>
<evidence type="ECO:0000313" key="8">
    <source>
        <dbReference type="Proteomes" id="UP001175261"/>
    </source>
</evidence>
<dbReference type="Proteomes" id="UP001175261">
    <property type="component" value="Unassembled WGS sequence"/>
</dbReference>
<protein>
    <recommendedName>
        <fullName evidence="6">Zn(2)-C6 fungal-type domain-containing protein</fullName>
    </recommendedName>
</protein>
<dbReference type="Gene3D" id="4.10.240.10">
    <property type="entry name" value="Zn(2)-C6 fungal-type DNA-binding domain"/>
    <property type="match status" value="1"/>
</dbReference>
<dbReference type="SMART" id="SM00906">
    <property type="entry name" value="Fungal_trans"/>
    <property type="match status" value="1"/>
</dbReference>